<evidence type="ECO:0000256" key="2">
    <source>
        <dbReference type="SAM" id="Phobius"/>
    </source>
</evidence>
<dbReference type="InterPro" id="IPR052944">
    <property type="entry name" value="Sporulation_related"/>
</dbReference>
<sequence length="376" mass="37679">MKETQADVRQERATPRRWTRWIPAAAVPAVVAVGVLASGATAGSPPPPSTPQQVLALVAAHTARSFSGTMEEHTDLGLPSIPGQALSAAKGSSSLGSEAALLDLLTASHTANVYADGPTRQRVQVIDQLAERDAIRNGTDAWTYDSSTHKVTHAQLPAGTAASAPTPAALSPDQLAQRLLAAAGPNTDVSLGSPTTVAGHGAYTLVLTPKASGTLVARVTIAVESQTGLPLAVDVFAKGQSEPAVHAAFTKLALRAPDPSVFAFTPPAGATVTEKGAPSAPAGTDHARTDKAPASKAATAPRGWDAVVTVPAAKVPAGFADQPLVKQLATPVAGGSVISSSLFTVFLAADGRVLAGAVPASTLEAAAAAPATTGAK</sequence>
<keyword evidence="2" id="KW-1133">Transmembrane helix</keyword>
<reference evidence="3 4" key="1">
    <citation type="submission" date="2021-01" db="EMBL/GenBank/DDBJ databases">
        <title>Genome public.</title>
        <authorList>
            <person name="Liu C."/>
            <person name="Sun Q."/>
        </authorList>
    </citation>
    <scope>NUCLEOTIDE SEQUENCE [LARGE SCALE GENOMIC DNA]</scope>
    <source>
        <strain evidence="3 4">JC656</strain>
    </source>
</reference>
<keyword evidence="4" id="KW-1185">Reference proteome</keyword>
<dbReference type="Gene3D" id="2.50.20.10">
    <property type="entry name" value="Lipoprotein localisation LolA/LolB/LppX"/>
    <property type="match status" value="1"/>
</dbReference>
<accession>A0ABS1K5S9</accession>
<keyword evidence="2" id="KW-0812">Transmembrane</keyword>
<name>A0ABS1K5S9_9MICC</name>
<proteinExistence type="predicted"/>
<feature type="region of interest" description="Disordered" evidence="1">
    <location>
        <begin position="272"/>
        <end position="298"/>
    </location>
</feature>
<dbReference type="InterPro" id="IPR029046">
    <property type="entry name" value="LolA/LolB/LppX"/>
</dbReference>
<feature type="transmembrane region" description="Helical" evidence="2">
    <location>
        <begin position="21"/>
        <end position="42"/>
    </location>
</feature>
<evidence type="ECO:0000313" key="4">
    <source>
        <dbReference type="Proteomes" id="UP000639051"/>
    </source>
</evidence>
<keyword evidence="2" id="KW-0472">Membrane</keyword>
<organism evidence="3 4">
    <name type="scientific">Sinomonas cellulolyticus</name>
    <dbReference type="NCBI Taxonomy" id="2801916"/>
    <lineage>
        <taxon>Bacteria</taxon>
        <taxon>Bacillati</taxon>
        <taxon>Actinomycetota</taxon>
        <taxon>Actinomycetes</taxon>
        <taxon>Micrococcales</taxon>
        <taxon>Micrococcaceae</taxon>
        <taxon>Sinomonas</taxon>
    </lineage>
</organism>
<dbReference type="RefSeq" id="WP_189694641.1">
    <property type="nucleotide sequence ID" value="NZ_BNCM01000012.1"/>
</dbReference>
<evidence type="ECO:0000256" key="1">
    <source>
        <dbReference type="SAM" id="MobiDB-lite"/>
    </source>
</evidence>
<dbReference type="PANTHER" id="PTHR37507:SF2">
    <property type="entry name" value="SPORULATION PROTEIN YDCC"/>
    <property type="match status" value="1"/>
</dbReference>
<comment type="caution">
    <text evidence="3">The sequence shown here is derived from an EMBL/GenBank/DDBJ whole genome shotgun (WGS) entry which is preliminary data.</text>
</comment>
<dbReference type="SUPFAM" id="SSF89392">
    <property type="entry name" value="Prokaryotic lipoproteins and lipoprotein localization factors"/>
    <property type="match status" value="1"/>
</dbReference>
<evidence type="ECO:0000313" key="3">
    <source>
        <dbReference type="EMBL" id="MBL0706712.1"/>
    </source>
</evidence>
<dbReference type="PANTHER" id="PTHR37507">
    <property type="entry name" value="SPORULATION PROTEIN YDCC"/>
    <property type="match status" value="1"/>
</dbReference>
<dbReference type="EMBL" id="JAERRC010000035">
    <property type="protein sequence ID" value="MBL0706712.1"/>
    <property type="molecule type" value="Genomic_DNA"/>
</dbReference>
<gene>
    <name evidence="3" type="ORF">JJE72_14550</name>
</gene>
<dbReference type="Proteomes" id="UP000639051">
    <property type="component" value="Unassembled WGS sequence"/>
</dbReference>
<protein>
    <submittedName>
        <fullName evidence="3">DUF2092 domain-containing protein</fullName>
    </submittedName>
</protein>